<feature type="region of interest" description="Disordered" evidence="6">
    <location>
        <begin position="485"/>
        <end position="507"/>
    </location>
</feature>
<dbReference type="FunFam" id="3.90.640.10:FF:000003">
    <property type="entry name" value="Molecular chaperone DnaK"/>
    <property type="match status" value="1"/>
</dbReference>
<sequence length="507" mass="54408">MSGDTSEKTLGIDLGTTNSGMAILENDEPQMLQNNEGDDLTPSVVSFGDDGSVDVGKRANSLAAERPGRTKREIKLEMGNEDYEFVVDGTEHSPVDISAEILGKIKRDAEDYLRASVSDVVITVPAYFSSDQKRNTKRAGEEAGFDSVELTNEPTAAALAYGEKQGQEIDGTTLVFDFGGGTLDVSIIEIETDRDVPEYEVKVAEGNNELGGRDFDRAIMEHLAGELDVDGADPLDDPEIEENLRKAAEDAKIDLSTNEETEVVKSYLGIVDGEPIDIDTTLTRGTFEGLIADELDAVRDEITKAMDDADVGAEDLDMVLLVGGSTYVPAVRDAVEEETGVEPERSRDPDQVVAEGAAVYGEKVNIEAGGQEGGDIEGKPGDIDVIEVIPASLGTRLHDGSFDPIIEGNTNLGNAHGTEYYSTVEDNQTVVTIDVYQGEDPVAENNTKLADFRLTGIPPMPAGKPQIEVTFYVDEDGILQVEADELTSDAEIEGEVTEDITGTKDEA</sequence>
<dbReference type="GO" id="GO:0140662">
    <property type="term" value="F:ATP-dependent protein folding chaperone"/>
    <property type="evidence" value="ECO:0007669"/>
    <property type="project" value="InterPro"/>
</dbReference>
<name>A0A7J9SLF2_9EURY</name>
<comment type="caution">
    <text evidence="7">The sequence shown here is derived from an EMBL/GenBank/DDBJ whole genome shotgun (WGS) entry which is preliminary data.</text>
</comment>
<gene>
    <name evidence="7" type="ORF">H5V44_13845</name>
</gene>
<dbReference type="RefSeq" id="WP_185193728.1">
    <property type="nucleotide sequence ID" value="NZ_JACKXD010000005.1"/>
</dbReference>
<keyword evidence="2 5" id="KW-0547">Nucleotide-binding</keyword>
<dbReference type="PROSITE" id="PS00297">
    <property type="entry name" value="HSP70_1"/>
    <property type="match status" value="1"/>
</dbReference>
<dbReference type="Gene3D" id="3.30.420.40">
    <property type="match status" value="2"/>
</dbReference>
<comment type="similarity">
    <text evidence="1 5">Belongs to the heat shock protein 70 family.</text>
</comment>
<keyword evidence="3 5" id="KW-0067">ATP-binding</keyword>
<dbReference type="PROSITE" id="PS00329">
    <property type="entry name" value="HSP70_2"/>
    <property type="match status" value="1"/>
</dbReference>
<dbReference type="SUPFAM" id="SSF100920">
    <property type="entry name" value="Heat shock protein 70kD (HSP70), peptide-binding domain"/>
    <property type="match status" value="1"/>
</dbReference>
<dbReference type="PANTHER" id="PTHR19375">
    <property type="entry name" value="HEAT SHOCK PROTEIN 70KDA"/>
    <property type="match status" value="1"/>
</dbReference>
<accession>A0A7J9SLF2</accession>
<dbReference type="GO" id="GO:0005524">
    <property type="term" value="F:ATP binding"/>
    <property type="evidence" value="ECO:0007669"/>
    <property type="project" value="UniProtKB-KW"/>
</dbReference>
<evidence type="ECO:0000256" key="6">
    <source>
        <dbReference type="SAM" id="MobiDB-lite"/>
    </source>
</evidence>
<evidence type="ECO:0000256" key="2">
    <source>
        <dbReference type="ARBA" id="ARBA00022741"/>
    </source>
</evidence>
<dbReference type="PRINTS" id="PR00301">
    <property type="entry name" value="HEATSHOCK70"/>
</dbReference>
<feature type="compositionally biased region" description="Acidic residues" evidence="6">
    <location>
        <begin position="485"/>
        <end position="498"/>
    </location>
</feature>
<dbReference type="AlphaFoldDB" id="A0A7J9SLF2"/>
<dbReference type="FunFam" id="3.30.420.40:FF:000071">
    <property type="entry name" value="Molecular chaperone DnaK"/>
    <property type="match status" value="1"/>
</dbReference>
<dbReference type="InterPro" id="IPR029047">
    <property type="entry name" value="HSP70_peptide-bd_sf"/>
</dbReference>
<evidence type="ECO:0000313" key="7">
    <source>
        <dbReference type="EMBL" id="MBB6647352.1"/>
    </source>
</evidence>
<evidence type="ECO:0000256" key="5">
    <source>
        <dbReference type="RuleBase" id="RU003322"/>
    </source>
</evidence>
<reference evidence="7 8" key="1">
    <citation type="submission" date="2020-08" db="EMBL/GenBank/DDBJ databases">
        <authorList>
            <person name="Seo M.-J."/>
        </authorList>
    </citation>
    <scope>NUCLEOTIDE SEQUENCE [LARGE SCALE GENOMIC DNA]</scope>
    <source>
        <strain evidence="7 8">MBLA0160</strain>
    </source>
</reference>
<feature type="region of interest" description="Disordered" evidence="6">
    <location>
        <begin position="1"/>
        <end position="41"/>
    </location>
</feature>
<dbReference type="Gene3D" id="3.90.640.10">
    <property type="entry name" value="Actin, Chain A, domain 4"/>
    <property type="match status" value="1"/>
</dbReference>
<dbReference type="PROSITE" id="PS01036">
    <property type="entry name" value="HSP70_3"/>
    <property type="match status" value="1"/>
</dbReference>
<organism evidence="7 8">
    <name type="scientific">Halobellus ruber</name>
    <dbReference type="NCBI Taxonomy" id="2761102"/>
    <lineage>
        <taxon>Archaea</taxon>
        <taxon>Methanobacteriati</taxon>
        <taxon>Methanobacteriota</taxon>
        <taxon>Stenosarchaea group</taxon>
        <taxon>Halobacteria</taxon>
        <taxon>Halobacteriales</taxon>
        <taxon>Haloferacaceae</taxon>
        <taxon>Halobellus</taxon>
    </lineage>
</organism>
<evidence type="ECO:0000256" key="4">
    <source>
        <dbReference type="ARBA" id="ARBA00023186"/>
    </source>
</evidence>
<evidence type="ECO:0000256" key="3">
    <source>
        <dbReference type="ARBA" id="ARBA00022840"/>
    </source>
</evidence>
<keyword evidence="4" id="KW-0143">Chaperone</keyword>
<evidence type="ECO:0000313" key="8">
    <source>
        <dbReference type="Proteomes" id="UP000546257"/>
    </source>
</evidence>
<dbReference type="EMBL" id="JACKXD010000005">
    <property type="protein sequence ID" value="MBB6647352.1"/>
    <property type="molecule type" value="Genomic_DNA"/>
</dbReference>
<protein>
    <submittedName>
        <fullName evidence="7">Hsp70 family protein</fullName>
    </submittedName>
</protein>
<keyword evidence="8" id="KW-1185">Reference proteome</keyword>
<evidence type="ECO:0000256" key="1">
    <source>
        <dbReference type="ARBA" id="ARBA00007381"/>
    </source>
</evidence>
<dbReference type="InterPro" id="IPR018181">
    <property type="entry name" value="Heat_shock_70_CS"/>
</dbReference>
<dbReference type="Proteomes" id="UP000546257">
    <property type="component" value="Unassembled WGS sequence"/>
</dbReference>
<dbReference type="InterPro" id="IPR013126">
    <property type="entry name" value="Hsp_70_fam"/>
</dbReference>
<proteinExistence type="inferred from homology"/>
<dbReference type="Pfam" id="PF00012">
    <property type="entry name" value="HSP70"/>
    <property type="match status" value="1"/>
</dbReference>
<dbReference type="InterPro" id="IPR043129">
    <property type="entry name" value="ATPase_NBD"/>
</dbReference>
<dbReference type="Gene3D" id="2.60.34.10">
    <property type="entry name" value="Substrate Binding Domain Of DNAk, Chain A, domain 1"/>
    <property type="match status" value="1"/>
</dbReference>
<dbReference type="SUPFAM" id="SSF53067">
    <property type="entry name" value="Actin-like ATPase domain"/>
    <property type="match status" value="2"/>
</dbReference>
<dbReference type="CDD" id="cd24029">
    <property type="entry name" value="ASKHA_NBD_HSP70_DnaK_HscA_HscC"/>
    <property type="match status" value="1"/>
</dbReference>